<feature type="compositionally biased region" description="Basic and acidic residues" evidence="1">
    <location>
        <begin position="253"/>
        <end position="262"/>
    </location>
</feature>
<dbReference type="RefSeq" id="XP_062689705.1">
    <property type="nucleotide sequence ID" value="XM_062833530.1"/>
</dbReference>
<dbReference type="EMBL" id="JAULSX010000007">
    <property type="protein sequence ID" value="KAK3487578.1"/>
    <property type="molecule type" value="Genomic_DNA"/>
</dbReference>
<evidence type="ECO:0000256" key="1">
    <source>
        <dbReference type="SAM" id="MobiDB-lite"/>
    </source>
</evidence>
<accession>A0AAJ0I1E7</accession>
<feature type="region of interest" description="Disordered" evidence="1">
    <location>
        <begin position="176"/>
        <end position="224"/>
    </location>
</feature>
<dbReference type="Pfam" id="PF09724">
    <property type="entry name" value="Dcc1"/>
    <property type="match status" value="1"/>
</dbReference>
<comment type="caution">
    <text evidence="2">The sequence shown here is derived from an EMBL/GenBank/DDBJ whole genome shotgun (WGS) entry which is preliminary data.</text>
</comment>
<dbReference type="GeneID" id="87871152"/>
<protein>
    <submittedName>
        <fullName evidence="2">Uncharacterized protein</fullName>
    </submittedName>
</protein>
<evidence type="ECO:0000313" key="3">
    <source>
        <dbReference type="Proteomes" id="UP001285908"/>
    </source>
</evidence>
<feature type="region of interest" description="Disordered" evidence="1">
    <location>
        <begin position="238"/>
        <end position="262"/>
    </location>
</feature>
<feature type="compositionally biased region" description="Low complexity" evidence="1">
    <location>
        <begin position="176"/>
        <end position="186"/>
    </location>
</feature>
<name>A0AAJ0I1E7_9PEZI</name>
<feature type="compositionally biased region" description="Basic and acidic residues" evidence="1">
    <location>
        <begin position="205"/>
        <end position="217"/>
    </location>
</feature>
<keyword evidence="3" id="KW-1185">Reference proteome</keyword>
<dbReference type="GO" id="GO:0031390">
    <property type="term" value="C:Ctf18 RFC-like complex"/>
    <property type="evidence" value="ECO:0007669"/>
    <property type="project" value="InterPro"/>
</dbReference>
<dbReference type="InterPro" id="IPR019128">
    <property type="entry name" value="Dcc1"/>
</dbReference>
<gene>
    <name evidence="2" type="ORF">B0T23DRAFT_209707</name>
</gene>
<dbReference type="GO" id="GO:0007064">
    <property type="term" value="P:mitotic sister chromatid cohesion"/>
    <property type="evidence" value="ECO:0007669"/>
    <property type="project" value="InterPro"/>
</dbReference>
<feature type="compositionally biased region" description="Acidic residues" evidence="1">
    <location>
        <begin position="195"/>
        <end position="204"/>
    </location>
</feature>
<proteinExistence type="predicted"/>
<dbReference type="Proteomes" id="UP001285908">
    <property type="component" value="Unassembled WGS sequence"/>
</dbReference>
<reference evidence="2 3" key="1">
    <citation type="journal article" date="2023" name="Mol. Phylogenet. Evol.">
        <title>Genome-scale phylogeny and comparative genomics of the fungal order Sordariales.</title>
        <authorList>
            <person name="Hensen N."/>
            <person name="Bonometti L."/>
            <person name="Westerberg I."/>
            <person name="Brannstrom I.O."/>
            <person name="Guillou S."/>
            <person name="Cros-Aarteil S."/>
            <person name="Calhoun S."/>
            <person name="Haridas S."/>
            <person name="Kuo A."/>
            <person name="Mondo S."/>
            <person name="Pangilinan J."/>
            <person name="Riley R."/>
            <person name="LaButti K."/>
            <person name="Andreopoulos B."/>
            <person name="Lipzen A."/>
            <person name="Chen C."/>
            <person name="Yan M."/>
            <person name="Daum C."/>
            <person name="Ng V."/>
            <person name="Clum A."/>
            <person name="Steindorff A."/>
            <person name="Ohm R.A."/>
            <person name="Martin F."/>
            <person name="Silar P."/>
            <person name="Natvig D.O."/>
            <person name="Lalanne C."/>
            <person name="Gautier V."/>
            <person name="Ament-Velasquez S.L."/>
            <person name="Kruys A."/>
            <person name="Hutchinson M.I."/>
            <person name="Powell A.J."/>
            <person name="Barry K."/>
            <person name="Miller A.N."/>
            <person name="Grigoriev I.V."/>
            <person name="Debuchy R."/>
            <person name="Gladieux P."/>
            <person name="Hiltunen Thoren M."/>
            <person name="Johannesson H."/>
        </authorList>
    </citation>
    <scope>NUCLEOTIDE SEQUENCE [LARGE SCALE GENOMIC DNA]</scope>
    <source>
        <strain evidence="2 3">FGSC 10403</strain>
    </source>
</reference>
<evidence type="ECO:0000313" key="2">
    <source>
        <dbReference type="EMBL" id="KAK3487578.1"/>
    </source>
</evidence>
<dbReference type="AlphaFoldDB" id="A0AAJ0I1E7"/>
<feature type="region of interest" description="Disordered" evidence="1">
    <location>
        <begin position="42"/>
        <end position="70"/>
    </location>
</feature>
<organism evidence="2 3">
    <name type="scientific">Neurospora hispaniola</name>
    <dbReference type="NCBI Taxonomy" id="588809"/>
    <lineage>
        <taxon>Eukaryota</taxon>
        <taxon>Fungi</taxon>
        <taxon>Dikarya</taxon>
        <taxon>Ascomycota</taxon>
        <taxon>Pezizomycotina</taxon>
        <taxon>Sordariomycetes</taxon>
        <taxon>Sordariomycetidae</taxon>
        <taxon>Sordariales</taxon>
        <taxon>Sordariaceae</taxon>
        <taxon>Neurospora</taxon>
    </lineage>
</organism>
<sequence>MACIKRGFSLLEAAHGHPLTCGLGLSAITWIRETLSRLSNLSASSSANLPVTSRPQPPIRDSGHAPFHHFPPTLSTINTTDCSRNITRTKTAPMSTQLNAGIPLSHAPDGVGYKLLELPPELVDLLESENPPTLTLHPSPTAALLKTTINGLPKTYSLRQKNTSNGLILLSPFTTTQTAPQPQSQPDNEQTTTEPGDEMDIEQEQEQRHQQEEEKGMEIPIPGLRTLTTLHETIELVPEAEGASAPAVKARGKWHEKFARGR</sequence>